<gene>
    <name evidence="2" type="ORF">M2280_001348</name>
</gene>
<evidence type="ECO:0000313" key="3">
    <source>
        <dbReference type="Proteomes" id="UP001160334"/>
    </source>
</evidence>
<dbReference type="EMBL" id="JARXVC010000003">
    <property type="protein sequence ID" value="MDH6280136.1"/>
    <property type="molecule type" value="Genomic_DNA"/>
</dbReference>
<accession>A0ABT6M761</accession>
<feature type="transmembrane region" description="Helical" evidence="1">
    <location>
        <begin position="49"/>
        <end position="75"/>
    </location>
</feature>
<evidence type="ECO:0000313" key="2">
    <source>
        <dbReference type="EMBL" id="MDH6280136.1"/>
    </source>
</evidence>
<organism evidence="2 3">
    <name type="scientific">Prescottella agglutinans</name>
    <dbReference type="NCBI Taxonomy" id="1644129"/>
    <lineage>
        <taxon>Bacteria</taxon>
        <taxon>Bacillati</taxon>
        <taxon>Actinomycetota</taxon>
        <taxon>Actinomycetes</taxon>
        <taxon>Mycobacteriales</taxon>
        <taxon>Nocardiaceae</taxon>
        <taxon>Prescottella</taxon>
    </lineage>
</organism>
<keyword evidence="1" id="KW-0472">Membrane</keyword>
<keyword evidence="1" id="KW-0812">Transmembrane</keyword>
<dbReference type="Proteomes" id="UP001160334">
    <property type="component" value="Unassembled WGS sequence"/>
</dbReference>
<proteinExistence type="predicted"/>
<keyword evidence="1" id="KW-1133">Transmembrane helix</keyword>
<reference evidence="2 3" key="1">
    <citation type="submission" date="2023-04" db="EMBL/GenBank/DDBJ databases">
        <title>Forest soil microbial communities from Buena Vista Peninsula, Colon Province, Panama.</title>
        <authorList>
            <person name="Bouskill N."/>
        </authorList>
    </citation>
    <scope>NUCLEOTIDE SEQUENCE [LARGE SCALE GENOMIC DNA]</scope>
    <source>
        <strain evidence="2 3">CFH S0262</strain>
    </source>
</reference>
<dbReference type="RefSeq" id="WP_280759493.1">
    <property type="nucleotide sequence ID" value="NZ_JARXVC010000003.1"/>
</dbReference>
<comment type="caution">
    <text evidence="2">The sequence shown here is derived from an EMBL/GenBank/DDBJ whole genome shotgun (WGS) entry which is preliminary data.</text>
</comment>
<evidence type="ECO:0000256" key="1">
    <source>
        <dbReference type="SAM" id="Phobius"/>
    </source>
</evidence>
<protein>
    <submittedName>
        <fullName evidence="2">Uncharacterized protein</fullName>
    </submittedName>
</protein>
<keyword evidence="3" id="KW-1185">Reference proteome</keyword>
<sequence>MTHRSLTHVQVDVDRDHARDVLSTTKTRTRYGTVRVAALSSGSATAATLALGGSALLVATAAVLILISVMVADLLI</sequence>
<name>A0ABT6M761_9NOCA</name>